<keyword evidence="6" id="KW-1185">Reference proteome</keyword>
<dbReference type="Pfam" id="PF00501">
    <property type="entry name" value="AMP-binding"/>
    <property type="match status" value="1"/>
</dbReference>
<dbReference type="InterPro" id="IPR000873">
    <property type="entry name" value="AMP-dep_synth/lig_dom"/>
</dbReference>
<evidence type="ECO:0000259" key="3">
    <source>
        <dbReference type="Pfam" id="PF00501"/>
    </source>
</evidence>
<feature type="domain" description="AMP-dependent synthetase/ligase" evidence="3">
    <location>
        <begin position="16"/>
        <end position="374"/>
    </location>
</feature>
<evidence type="ECO:0000313" key="5">
    <source>
        <dbReference type="EMBL" id="RCW66810.1"/>
    </source>
</evidence>
<dbReference type="InterPro" id="IPR050237">
    <property type="entry name" value="ATP-dep_AMP-bd_enzyme"/>
</dbReference>
<organism evidence="5 6">
    <name type="scientific">Pseudorhodoferax soli</name>
    <dbReference type="NCBI Taxonomy" id="545864"/>
    <lineage>
        <taxon>Bacteria</taxon>
        <taxon>Pseudomonadati</taxon>
        <taxon>Pseudomonadota</taxon>
        <taxon>Betaproteobacteria</taxon>
        <taxon>Burkholderiales</taxon>
        <taxon>Comamonadaceae</taxon>
    </lineage>
</organism>
<dbReference type="PANTHER" id="PTHR43767:SF7">
    <property type="entry name" value="MEDIUM_LONG-CHAIN-FATTY-ACID--COA LIGASE FADD8"/>
    <property type="match status" value="1"/>
</dbReference>
<feature type="domain" description="AMP-binding enzyme C-terminal" evidence="4">
    <location>
        <begin position="424"/>
        <end position="499"/>
    </location>
</feature>
<evidence type="ECO:0000256" key="2">
    <source>
        <dbReference type="ARBA" id="ARBA00022598"/>
    </source>
</evidence>
<proteinExistence type="inferred from homology"/>
<dbReference type="FunFam" id="3.30.300.30:FF:000008">
    <property type="entry name" value="2,3-dihydroxybenzoate-AMP ligase"/>
    <property type="match status" value="1"/>
</dbReference>
<dbReference type="RefSeq" id="WP_114471316.1">
    <property type="nucleotide sequence ID" value="NZ_QPJK01000010.1"/>
</dbReference>
<dbReference type="PROSITE" id="PS00455">
    <property type="entry name" value="AMP_BINDING"/>
    <property type="match status" value="1"/>
</dbReference>
<dbReference type="PANTHER" id="PTHR43767">
    <property type="entry name" value="LONG-CHAIN-FATTY-ACID--COA LIGASE"/>
    <property type="match status" value="1"/>
</dbReference>
<dbReference type="SUPFAM" id="SSF56801">
    <property type="entry name" value="Acetyl-CoA synthetase-like"/>
    <property type="match status" value="1"/>
</dbReference>
<dbReference type="InterPro" id="IPR025110">
    <property type="entry name" value="AMP-bd_C"/>
</dbReference>
<dbReference type="InterPro" id="IPR042099">
    <property type="entry name" value="ANL_N_sf"/>
</dbReference>
<evidence type="ECO:0000259" key="4">
    <source>
        <dbReference type="Pfam" id="PF13193"/>
    </source>
</evidence>
<dbReference type="Gene3D" id="3.30.300.30">
    <property type="match status" value="1"/>
</dbReference>
<reference evidence="5 6" key="1">
    <citation type="submission" date="2018-07" db="EMBL/GenBank/DDBJ databases">
        <title>Genomic Encyclopedia of Type Strains, Phase IV (KMG-IV): sequencing the most valuable type-strain genomes for metagenomic binning, comparative biology and taxonomic classification.</title>
        <authorList>
            <person name="Goeker M."/>
        </authorList>
    </citation>
    <scope>NUCLEOTIDE SEQUENCE [LARGE SCALE GENOMIC DNA]</scope>
    <source>
        <strain evidence="5 6">DSM 21634</strain>
    </source>
</reference>
<dbReference type="InterPro" id="IPR020845">
    <property type="entry name" value="AMP-binding_CS"/>
</dbReference>
<sequence>MSAAHQHPTYCGLVLRALARFPERVAFQTAERQVRYAEAAHFIGRTQAVLQACGLQRGQRVALLSANRWDSWCAGVAAQALGAVVTSLHPLGALDAHLYQLADAEASLLIVDAAGFGERGGELAARCPDLQVLTLGPAGYGQDLLRLTDAHGTASALDLSQPGGIATLNYTGGTTGQPKGVVKTSAANALMSLTVMAEFELPRRPSFLAVAPISHVTGTNVLPVLCKGGTVHLLERFDPERLLATIARERINFALMVPTMVYVLLDHPGLGQHDLSSLELVLYGASPMSPARLGEALARIGPVFSQLYGQSECYPIAALPKADHDPARPHLLAACGFASAACEVALLDDQLQPVPQGEAGEICVRGGMVMSEYWRQPERTAEALAGGWLHTGDVARRDEEGRLYIVDRKKDMVVSGGFNVYPREVEDVLSSHPAVAQAAVIGVPDAKWGEAVKAVVVLRPGQQVEAETLMALVRERKGALHAPKQVQFADVLPQTALGKIDKKALRAQEWAGSGRNVA</sequence>
<accession>A0A368XFQ8</accession>
<evidence type="ECO:0000313" key="6">
    <source>
        <dbReference type="Proteomes" id="UP000252884"/>
    </source>
</evidence>
<comment type="caution">
    <text evidence="5">The sequence shown here is derived from an EMBL/GenBank/DDBJ whole genome shotgun (WGS) entry which is preliminary data.</text>
</comment>
<protein>
    <submittedName>
        <fullName evidence="5">Fatty-acyl-CoA synthase</fullName>
    </submittedName>
</protein>
<gene>
    <name evidence="5" type="ORF">DES41_110175</name>
</gene>
<dbReference type="AlphaFoldDB" id="A0A368XFQ8"/>
<dbReference type="InterPro" id="IPR045851">
    <property type="entry name" value="AMP-bd_C_sf"/>
</dbReference>
<evidence type="ECO:0000256" key="1">
    <source>
        <dbReference type="ARBA" id="ARBA00006432"/>
    </source>
</evidence>
<comment type="similarity">
    <text evidence="1">Belongs to the ATP-dependent AMP-binding enzyme family.</text>
</comment>
<dbReference type="Gene3D" id="3.40.50.12780">
    <property type="entry name" value="N-terminal domain of ligase-like"/>
    <property type="match status" value="1"/>
</dbReference>
<name>A0A368XFQ8_9BURK</name>
<dbReference type="GO" id="GO:0016877">
    <property type="term" value="F:ligase activity, forming carbon-sulfur bonds"/>
    <property type="evidence" value="ECO:0007669"/>
    <property type="project" value="UniProtKB-ARBA"/>
</dbReference>
<dbReference type="Proteomes" id="UP000252884">
    <property type="component" value="Unassembled WGS sequence"/>
</dbReference>
<dbReference type="EMBL" id="QPJK01000010">
    <property type="protein sequence ID" value="RCW66810.1"/>
    <property type="molecule type" value="Genomic_DNA"/>
</dbReference>
<keyword evidence="2" id="KW-0436">Ligase</keyword>
<dbReference type="OrthoDB" id="9766486at2"/>
<dbReference type="Pfam" id="PF13193">
    <property type="entry name" value="AMP-binding_C"/>
    <property type="match status" value="1"/>
</dbReference>